<feature type="region of interest" description="Disordered" evidence="1">
    <location>
        <begin position="490"/>
        <end position="517"/>
    </location>
</feature>
<protein>
    <submittedName>
        <fullName evidence="3">Synergin gamma</fullName>
    </submittedName>
</protein>
<dbReference type="PANTHER" id="PTHR15463">
    <property type="entry name" value="AP1 GAMMA SUBUNIT BINDING PROTEIN 1"/>
    <property type="match status" value="1"/>
</dbReference>
<dbReference type="OMA" id="DKYQCFR"/>
<feature type="region of interest" description="Disordered" evidence="1">
    <location>
        <begin position="172"/>
        <end position="195"/>
    </location>
</feature>
<comment type="caution">
    <text evidence="3">The sequence shown here is derived from an EMBL/GenBank/DDBJ whole genome shotgun (WGS) entry which is preliminary data.</text>
</comment>
<feature type="region of interest" description="Disordered" evidence="1">
    <location>
        <begin position="18"/>
        <end position="79"/>
    </location>
</feature>
<name>A0A1D2NDS7_ORCCI</name>
<evidence type="ECO:0000313" key="3">
    <source>
        <dbReference type="EMBL" id="ODN03414.1"/>
    </source>
</evidence>
<accession>A0A1D2NDS7</accession>
<feature type="region of interest" description="Disordered" evidence="1">
    <location>
        <begin position="704"/>
        <end position="723"/>
    </location>
</feature>
<feature type="region of interest" description="Disordered" evidence="1">
    <location>
        <begin position="260"/>
        <end position="285"/>
    </location>
</feature>
<gene>
    <name evidence="3" type="ORF">Ocin01_03276</name>
</gene>
<dbReference type="InterPro" id="IPR039656">
    <property type="entry name" value="SYNRG"/>
</dbReference>
<organism evidence="3 4">
    <name type="scientific">Orchesella cincta</name>
    <name type="common">Springtail</name>
    <name type="synonym">Podura cincta</name>
    <dbReference type="NCBI Taxonomy" id="48709"/>
    <lineage>
        <taxon>Eukaryota</taxon>
        <taxon>Metazoa</taxon>
        <taxon>Ecdysozoa</taxon>
        <taxon>Arthropoda</taxon>
        <taxon>Hexapoda</taxon>
        <taxon>Collembola</taxon>
        <taxon>Entomobryomorpha</taxon>
        <taxon>Entomobryoidea</taxon>
        <taxon>Orchesellidae</taxon>
        <taxon>Orchesellinae</taxon>
        <taxon>Orchesella</taxon>
    </lineage>
</organism>
<dbReference type="InterPro" id="IPR059024">
    <property type="entry name" value="SYNRG_C"/>
</dbReference>
<evidence type="ECO:0000259" key="2">
    <source>
        <dbReference type="Pfam" id="PF25999"/>
    </source>
</evidence>
<dbReference type="AlphaFoldDB" id="A0A1D2NDS7"/>
<evidence type="ECO:0000256" key="1">
    <source>
        <dbReference type="SAM" id="MobiDB-lite"/>
    </source>
</evidence>
<keyword evidence="4" id="KW-1185">Reference proteome</keyword>
<reference evidence="3 4" key="1">
    <citation type="journal article" date="2016" name="Genome Biol. Evol.">
        <title>Gene Family Evolution Reflects Adaptation to Soil Environmental Stressors in the Genome of the Collembolan Orchesella cincta.</title>
        <authorList>
            <person name="Faddeeva-Vakhrusheva A."/>
            <person name="Derks M.F."/>
            <person name="Anvar S.Y."/>
            <person name="Agamennone V."/>
            <person name="Suring W."/>
            <person name="Smit S."/>
            <person name="van Straalen N.M."/>
            <person name="Roelofs D."/>
        </authorList>
    </citation>
    <scope>NUCLEOTIDE SEQUENCE [LARGE SCALE GENOMIC DNA]</scope>
    <source>
        <tissue evidence="3">Mixed pool</tissue>
    </source>
</reference>
<dbReference type="GO" id="GO:0030130">
    <property type="term" value="C:clathrin coat of trans-Golgi network vesicle"/>
    <property type="evidence" value="ECO:0007669"/>
    <property type="project" value="TreeGrafter"/>
</dbReference>
<dbReference type="EMBL" id="LJIJ01000075">
    <property type="protein sequence ID" value="ODN03414.1"/>
    <property type="molecule type" value="Genomic_DNA"/>
</dbReference>
<dbReference type="OrthoDB" id="524326at2759"/>
<feature type="compositionally biased region" description="Polar residues" evidence="1">
    <location>
        <begin position="42"/>
        <end position="53"/>
    </location>
</feature>
<dbReference type="Proteomes" id="UP000094527">
    <property type="component" value="Unassembled WGS sequence"/>
</dbReference>
<proteinExistence type="predicted"/>
<feature type="compositionally biased region" description="Pro residues" evidence="1">
    <location>
        <begin position="267"/>
        <end position="276"/>
    </location>
</feature>
<sequence length="723" mass="79374">MDEFSDFQMAVQKPSHGLITVGLPNGNSAPSGKNGTGGVRFSDSSPVHSLASHSKSDSVRSQFPKPLVPPGQKFGTNVGSRLANYDLGLSGPGQQPPVNNGYPQGHMVMELSNYPKTMMNPHPPPIRNNNQGLLIGEEDKYSALRMLIETDISSTTTTSIFENPVQGLPETLVSRPAPQSTTNINSTSTAIPDANKSDSVINANLMSALEFSNSAESPVEDFGDFQSFTGFQKSTAQSQNQINVPSFSNASLVNSFSSFNPLSPQKLEPPPMPPPTLTENGTSESDAEFGDFVSVEPVIIQQPPVPVAPFNWNRNFDLPRLTSSPPPLEKKEPRNSIDDVMDFEFESKPSVNESYQGFKPIANHQGSGSNVDFSNFIKHGSDPEPVLDCFEKSTLSLEIKSPPIIPVVPASSFIRTSLIRNDEVTDIDSIKWNQTEDSNNDSALEYSSFEKKEFCGKSKFLDVSPETRSIASLDLGSYVSVDYSETNNKSIVDPQIPTTSSSGKSSASVTPPAPLSADEPIMYDDYDKYQCFREESDNEKERYFTEWNRCLESCKALISRAFLVFNGASTSDVIKEVVSDEKGYCYVMNMLDIYRLSQRVQKSAERMGIDSKLGHISLEINNLWETLTAFLLGTCVSTEICNETSEEDCESQDSLPTCGVCLWSVNTEQSSQCLDYGGKMYHSKCANFWVNEVDAILPSLSYVSSSGNQTSKLDEANNPMMYR</sequence>
<dbReference type="PANTHER" id="PTHR15463:SF2">
    <property type="entry name" value="SYNERGIN GAMMA"/>
    <property type="match status" value="1"/>
</dbReference>
<feature type="domain" description="Synergin gamma C-terminal" evidence="2">
    <location>
        <begin position="537"/>
        <end position="700"/>
    </location>
</feature>
<evidence type="ECO:0000313" key="4">
    <source>
        <dbReference type="Proteomes" id="UP000094527"/>
    </source>
</evidence>
<dbReference type="Pfam" id="PF25999">
    <property type="entry name" value="SYNRG_C"/>
    <property type="match status" value="1"/>
</dbReference>
<feature type="compositionally biased region" description="Low complexity" evidence="1">
    <location>
        <begin position="497"/>
        <end position="510"/>
    </location>
</feature>
<feature type="compositionally biased region" description="Low complexity" evidence="1">
    <location>
        <begin position="180"/>
        <end position="189"/>
    </location>
</feature>
<dbReference type="STRING" id="48709.A0A1D2NDS7"/>